<evidence type="ECO:0000256" key="1">
    <source>
        <dbReference type="SAM" id="MobiDB-lite"/>
    </source>
</evidence>
<sequence>MDARPPRRQRARLHTIGLGMAWCCCASLPASALVRTATPPSPAPAPAGHAITAAADTRAAERPPGRPAPVQDRAPRPRAATPAEPEPAAGWLLAGALATLLSLRRHVRAPGLLEAAARPDGYAPAVRMSRR</sequence>
<feature type="compositionally biased region" description="Low complexity" evidence="1">
    <location>
        <begin position="77"/>
        <end position="87"/>
    </location>
</feature>
<feature type="region of interest" description="Disordered" evidence="1">
    <location>
        <begin position="35"/>
        <end position="87"/>
    </location>
</feature>
<dbReference type="RefSeq" id="WP_189685314.1">
    <property type="nucleotide sequence ID" value="NZ_BMYK01000001.1"/>
</dbReference>
<gene>
    <name evidence="3" type="ORF">GCM10007320_03640</name>
</gene>
<evidence type="ECO:0000313" key="3">
    <source>
        <dbReference type="EMBL" id="GHC69824.1"/>
    </source>
</evidence>
<keyword evidence="2" id="KW-0732">Signal</keyword>
<evidence type="ECO:0000313" key="4">
    <source>
        <dbReference type="Proteomes" id="UP000626210"/>
    </source>
</evidence>
<feature type="signal peptide" evidence="2">
    <location>
        <begin position="1"/>
        <end position="32"/>
    </location>
</feature>
<feature type="compositionally biased region" description="Low complexity" evidence="1">
    <location>
        <begin position="46"/>
        <end position="57"/>
    </location>
</feature>
<proteinExistence type="predicted"/>
<accession>A0ABQ3FV51</accession>
<name>A0ABQ3FV51_9BURK</name>
<keyword evidence="4" id="KW-1185">Reference proteome</keyword>
<organism evidence="3 4">
    <name type="scientific">Pseudorhodoferax aquiterrae</name>
    <dbReference type="NCBI Taxonomy" id="747304"/>
    <lineage>
        <taxon>Bacteria</taxon>
        <taxon>Pseudomonadati</taxon>
        <taxon>Pseudomonadota</taxon>
        <taxon>Betaproteobacteria</taxon>
        <taxon>Burkholderiales</taxon>
        <taxon>Comamonadaceae</taxon>
    </lineage>
</organism>
<dbReference type="EMBL" id="BMYK01000001">
    <property type="protein sequence ID" value="GHC69824.1"/>
    <property type="molecule type" value="Genomic_DNA"/>
</dbReference>
<feature type="chain" id="PRO_5046888659" evidence="2">
    <location>
        <begin position="33"/>
        <end position="131"/>
    </location>
</feature>
<dbReference type="Proteomes" id="UP000626210">
    <property type="component" value="Unassembled WGS sequence"/>
</dbReference>
<protein>
    <submittedName>
        <fullName evidence="3">Uncharacterized protein</fullName>
    </submittedName>
</protein>
<evidence type="ECO:0000256" key="2">
    <source>
        <dbReference type="SAM" id="SignalP"/>
    </source>
</evidence>
<comment type="caution">
    <text evidence="3">The sequence shown here is derived from an EMBL/GenBank/DDBJ whole genome shotgun (WGS) entry which is preliminary data.</text>
</comment>
<reference evidence="4" key="1">
    <citation type="journal article" date="2019" name="Int. J. Syst. Evol. Microbiol.">
        <title>The Global Catalogue of Microorganisms (GCM) 10K type strain sequencing project: providing services to taxonomists for standard genome sequencing and annotation.</title>
        <authorList>
            <consortium name="The Broad Institute Genomics Platform"/>
            <consortium name="The Broad Institute Genome Sequencing Center for Infectious Disease"/>
            <person name="Wu L."/>
            <person name="Ma J."/>
        </authorList>
    </citation>
    <scope>NUCLEOTIDE SEQUENCE [LARGE SCALE GENOMIC DNA]</scope>
    <source>
        <strain evidence="4">KCTC 23314</strain>
    </source>
</reference>